<protein>
    <submittedName>
        <fullName evidence="2">S-adenosylmethionine decarboxylase related protein</fullName>
    </submittedName>
</protein>
<dbReference type="AlphaFoldDB" id="R1E5F7"/>
<reference evidence="2 3" key="1">
    <citation type="submission" date="2013-02" db="EMBL/GenBank/DDBJ databases">
        <title>Insights into archaeal evolution and symbiosis from the genomes of a Nanoarchaeon and its crenarchaeal host from Yellowstone National Park.</title>
        <authorList>
            <person name="Podar M."/>
            <person name="Makarova K.S."/>
            <person name="Graham D.E."/>
            <person name="Wolf Y.I."/>
            <person name="Koonin E.V."/>
            <person name="Reysenbach A.-L."/>
        </authorList>
    </citation>
    <scope>NUCLEOTIDE SEQUENCE [LARGE SCALE GENOMIC DNA]</scope>
</reference>
<comment type="cofactor">
    <cofactor evidence="1">
        <name>pyruvate</name>
        <dbReference type="ChEBI" id="CHEBI:15361"/>
    </cofactor>
</comment>
<dbReference type="EMBL" id="APJZ01000002">
    <property type="protein sequence ID" value="EOD42617.1"/>
    <property type="molecule type" value="Genomic_DNA"/>
</dbReference>
<accession>R1E5F7</accession>
<dbReference type="GO" id="GO:0004014">
    <property type="term" value="F:adenosylmethionine decarboxylase activity"/>
    <property type="evidence" value="ECO:0007669"/>
    <property type="project" value="InterPro"/>
</dbReference>
<dbReference type="GO" id="GO:0008295">
    <property type="term" value="P:spermidine biosynthetic process"/>
    <property type="evidence" value="ECO:0007669"/>
    <property type="project" value="InterPro"/>
</dbReference>
<dbReference type="Pfam" id="PF02675">
    <property type="entry name" value="AdoMet_dc"/>
    <property type="match status" value="1"/>
</dbReference>
<dbReference type="InterPro" id="IPR003826">
    <property type="entry name" value="AdoMetDC_fam_prok"/>
</dbReference>
<comment type="caution">
    <text evidence="2">The sequence shown here is derived from an EMBL/GenBank/DDBJ whole genome shotgun (WGS) entry which is preliminary data.</text>
</comment>
<evidence type="ECO:0000313" key="3">
    <source>
        <dbReference type="Proteomes" id="UP000053279"/>
    </source>
</evidence>
<evidence type="ECO:0000313" key="2">
    <source>
        <dbReference type="EMBL" id="EOD42617.1"/>
    </source>
</evidence>
<proteinExistence type="predicted"/>
<name>R1E5F7_NANST</name>
<organism evidence="2 3">
    <name type="scientific">Nanobsidianus stetteri</name>
    <dbReference type="NCBI Taxonomy" id="1294122"/>
    <lineage>
        <taxon>Archaea</taxon>
        <taxon>Nanobdellota</taxon>
        <taxon>Candidatus Nanoarchaeia</taxon>
        <taxon>Nanoarchaeales</taxon>
        <taxon>Nanopusillaceae</taxon>
        <taxon>Candidatus Nanobsidianus</taxon>
    </lineage>
</organism>
<keyword evidence="3" id="KW-1185">Reference proteome</keyword>
<dbReference type="Gene3D" id="3.60.90.10">
    <property type="entry name" value="S-adenosylmethionine decarboxylase"/>
    <property type="match status" value="1"/>
</dbReference>
<sequence length="135" mass="15641">MNMEYKKISVKDVKRLIAIVKINKNENFIDVIGEFSNDLAKILNSKLLYHKIYLFPADFEGNKDITFTGILSTSHIVISSYTEDDGIYIDIDAAWCSGENLNKEKFGELLKKYFKNYEIKSFKIYNYLGEESLLS</sequence>
<gene>
    <name evidence="2" type="ORF">Nst1_347</name>
</gene>
<dbReference type="Proteomes" id="UP000053279">
    <property type="component" value="Unassembled WGS sequence"/>
</dbReference>
<evidence type="ECO:0000256" key="1">
    <source>
        <dbReference type="ARBA" id="ARBA00001928"/>
    </source>
</evidence>